<proteinExistence type="predicted"/>
<dbReference type="KEGG" id="dpr:Despr_3137"/>
<keyword evidence="2" id="KW-1185">Reference proteome</keyword>
<organism evidence="1 2">
    <name type="scientific">Desulfobulbus propionicus (strain ATCC 33891 / DSM 2032 / VKM B-1956 / 1pr3)</name>
    <dbReference type="NCBI Taxonomy" id="577650"/>
    <lineage>
        <taxon>Bacteria</taxon>
        <taxon>Pseudomonadati</taxon>
        <taxon>Thermodesulfobacteriota</taxon>
        <taxon>Desulfobulbia</taxon>
        <taxon>Desulfobulbales</taxon>
        <taxon>Desulfobulbaceae</taxon>
        <taxon>Desulfobulbus</taxon>
    </lineage>
</organism>
<protein>
    <submittedName>
        <fullName evidence="1">Uncharacterized protein</fullName>
    </submittedName>
</protein>
<reference evidence="1 2" key="1">
    <citation type="journal article" date="2011" name="Stand. Genomic Sci.">
        <title>Complete genome sequence of Desulfobulbus propionicus type strain (1pr3).</title>
        <authorList>
            <person name="Pagani I."/>
            <person name="Lapidus A."/>
            <person name="Nolan M."/>
            <person name="Lucas S."/>
            <person name="Hammon N."/>
            <person name="Deshpande S."/>
            <person name="Cheng J.F."/>
            <person name="Chertkov O."/>
            <person name="Davenport K."/>
            <person name="Tapia R."/>
            <person name="Han C."/>
            <person name="Goodwin L."/>
            <person name="Pitluck S."/>
            <person name="Liolios K."/>
            <person name="Mavromatis K."/>
            <person name="Ivanova N."/>
            <person name="Mikhailova N."/>
            <person name="Pati A."/>
            <person name="Chen A."/>
            <person name="Palaniappan K."/>
            <person name="Land M."/>
            <person name="Hauser L."/>
            <person name="Chang Y.J."/>
            <person name="Jeffries C.D."/>
            <person name="Detter J.C."/>
            <person name="Brambilla E."/>
            <person name="Kannan K.P."/>
            <person name="Djao O.D."/>
            <person name="Rohde M."/>
            <person name="Pukall R."/>
            <person name="Spring S."/>
            <person name="Goker M."/>
            <person name="Sikorski J."/>
            <person name="Woyke T."/>
            <person name="Bristow J."/>
            <person name="Eisen J.A."/>
            <person name="Markowitz V."/>
            <person name="Hugenholtz P."/>
            <person name="Kyrpides N.C."/>
            <person name="Klenk H.P."/>
        </authorList>
    </citation>
    <scope>NUCLEOTIDE SEQUENCE [LARGE SCALE GENOMIC DNA]</scope>
    <source>
        <strain evidence="2">ATCC 33891 / DSM 2032 / 1pr3</strain>
    </source>
</reference>
<evidence type="ECO:0000313" key="1">
    <source>
        <dbReference type="EMBL" id="ADW19267.1"/>
    </source>
</evidence>
<gene>
    <name evidence="1" type="ordered locus">Despr_3137</name>
</gene>
<dbReference type="RefSeq" id="WP_015725791.1">
    <property type="nucleotide sequence ID" value="NC_014972.1"/>
</dbReference>
<dbReference type="Proteomes" id="UP000006365">
    <property type="component" value="Chromosome"/>
</dbReference>
<sequence>MASTKIAKLWVNHVSMTGDPSRHMAYLIDGHQLAPDGRPQIWTKSLPKNCKTDNATLVAHWRGIHDQFLSERATPGSMIHHNAKITVRQFVINLPNCISDEQVNKLAKAVLQDFPRHIPVSMVLHKTSNRGKQHTHLQGLFSYRNGGYGAINDEFRLNITGLMKWTVRRELTNLGYEVDQGSPGCGINTKERRWLNAQGTVEQRRNPRIMTALSEKAESPRLKAYCAKQAEVMTARVSSLSVSVDDTLKIMTTMETITDLLVTYTQHDNSQRGQSGGDQPQAANQPLTQQQLELALMECEKMAAYEEKFKEYQVLKQRSRNTNVPITVLIKFKERPFRAHLISLYSNGSPLSELAEYVAIFYGVVGLSPQTLRKILQRCDKEAWAAATESYQNHRQVKPSCKNAPSPLQENEMRHHITFDGLSILDAGKSVPPIQISHGDIGTPPVLDGSVTDYLVRWHPRLRSLALDFIMRQHALLFPYEDGDEARARLETLMSDRCAVPVHDETAPDGLWRHGDALRLELALKAPAFKIINHDPKSLIEFAVTEMIRNAYRRLHALEKPLTEWFFSVFLQTSQPTQIPFDVLYTHAIEQTRPTPAEASKIMRENAIFWKAELQSLGNQYLMATVPDPRLMTLQNAALYQQLKRFLGEET</sequence>
<evidence type="ECO:0000313" key="2">
    <source>
        <dbReference type="Proteomes" id="UP000006365"/>
    </source>
</evidence>
<dbReference type="AlphaFoldDB" id="A0A7U4DQM0"/>
<dbReference type="EMBL" id="CP002364">
    <property type="protein sequence ID" value="ADW19267.1"/>
    <property type="molecule type" value="Genomic_DNA"/>
</dbReference>
<accession>A0A7U4DQM0</accession>
<name>A0A7U4DQM0_DESPD</name>